<name>U2RQX0_LEIAQ</name>
<protein>
    <recommendedName>
        <fullName evidence="3">Ava_C0101 and related proteins</fullName>
    </recommendedName>
</protein>
<dbReference type="Proteomes" id="UP000016605">
    <property type="component" value="Unassembled WGS sequence"/>
</dbReference>
<reference evidence="1 2" key="1">
    <citation type="submission" date="2013-08" db="EMBL/GenBank/DDBJ databases">
        <authorList>
            <person name="Weinstock G."/>
            <person name="Sodergren E."/>
            <person name="Wylie T."/>
            <person name="Fulton L."/>
            <person name="Fulton R."/>
            <person name="Fronick C."/>
            <person name="O'Laughlin M."/>
            <person name="Godfrey J."/>
            <person name="Miner T."/>
            <person name="Herter B."/>
            <person name="Appelbaum E."/>
            <person name="Cordes M."/>
            <person name="Lek S."/>
            <person name="Wollam A."/>
            <person name="Pepin K.H."/>
            <person name="Palsikar V.B."/>
            <person name="Mitreva M."/>
            <person name="Wilson R.K."/>
        </authorList>
    </citation>
    <scope>NUCLEOTIDE SEQUENCE [LARGE SCALE GENOMIC DNA]</scope>
    <source>
        <strain evidence="1 2">ATCC 14665</strain>
    </source>
</reference>
<dbReference type="HOGENOM" id="CLU_054566_0_0_11"/>
<gene>
    <name evidence="1" type="ORF">N136_02377</name>
</gene>
<dbReference type="Pfam" id="PF19459">
    <property type="entry name" value="DUF5996"/>
    <property type="match status" value="1"/>
</dbReference>
<sequence>MTEVEMEKRGESWPSLEVEAWAPTRETLHMWLQIIGKLRMVGSPFLNHWWHVTLSLSARGLSTGPIPLDGVILDIEFDFVDHRLVLRTSEGGREEIALQPMTVAEFYRLTVEALGRLGVELEIHPTPNEVDPAIPFPTDVEHRSYEPEQVHAFWRQLIRADGVLRRLRAEFRGKASPVHLFWGALDIATTRFSGRPAPLHPGGVPNCPDRVMIEGYCDEISSSGFWPGGGREGAFYSYAYPEPEGYAQTTVPGGAYYDHALGEFVLPYEVVRQSADPTALALEFLRVTTAAAARLADWPQEG</sequence>
<evidence type="ECO:0008006" key="3">
    <source>
        <dbReference type="Google" id="ProtNLM"/>
    </source>
</evidence>
<accession>U2RQX0</accession>
<proteinExistence type="predicted"/>
<dbReference type="InterPro" id="IPR046038">
    <property type="entry name" value="DUF5996"/>
</dbReference>
<dbReference type="EMBL" id="AWVQ01000310">
    <property type="protein sequence ID" value="ERK71241.1"/>
    <property type="molecule type" value="Genomic_DNA"/>
</dbReference>
<dbReference type="AlphaFoldDB" id="U2RQX0"/>
<organism evidence="1 2">
    <name type="scientific">Leifsonia aquatica ATCC 14665</name>
    <dbReference type="NCBI Taxonomy" id="1358026"/>
    <lineage>
        <taxon>Bacteria</taxon>
        <taxon>Bacillati</taxon>
        <taxon>Actinomycetota</taxon>
        <taxon>Actinomycetes</taxon>
        <taxon>Micrococcales</taxon>
        <taxon>Microbacteriaceae</taxon>
        <taxon>Leifsonia</taxon>
    </lineage>
</organism>
<evidence type="ECO:0000313" key="2">
    <source>
        <dbReference type="Proteomes" id="UP000016605"/>
    </source>
</evidence>
<comment type="caution">
    <text evidence="1">The sequence shown here is derived from an EMBL/GenBank/DDBJ whole genome shotgun (WGS) entry which is preliminary data.</text>
</comment>
<evidence type="ECO:0000313" key="1">
    <source>
        <dbReference type="EMBL" id="ERK71241.1"/>
    </source>
</evidence>
<dbReference type="PATRIC" id="fig|1358026.3.peg.2015"/>